<dbReference type="PROSITE" id="PS50262">
    <property type="entry name" value="G_PROTEIN_RECEP_F1_2"/>
    <property type="match status" value="1"/>
</dbReference>
<feature type="domain" description="G-protein coupled receptors family 1 profile" evidence="11">
    <location>
        <begin position="45"/>
        <end position="314"/>
    </location>
</feature>
<reference evidence="13" key="1">
    <citation type="submission" date="2020-12" db="UniProtKB">
        <authorList>
            <consortium name="WormBaseParasite"/>
        </authorList>
    </citation>
    <scope>IDENTIFICATION</scope>
    <source>
        <strain evidence="13">MHco3</strain>
    </source>
</reference>
<feature type="transmembrane region" description="Helical" evidence="10">
    <location>
        <begin position="141"/>
        <end position="163"/>
    </location>
</feature>
<dbReference type="PANTHER" id="PTHR24235">
    <property type="entry name" value="NEUROPEPTIDE Y RECEPTOR"/>
    <property type="match status" value="1"/>
</dbReference>
<dbReference type="SUPFAM" id="SSF81321">
    <property type="entry name" value="Family A G protein-coupled receptor-like"/>
    <property type="match status" value="1"/>
</dbReference>
<dbReference type="InterPro" id="IPR000611">
    <property type="entry name" value="NPY_rcpt"/>
</dbReference>
<feature type="transmembrane region" description="Helical" evidence="10">
    <location>
        <begin position="28"/>
        <end position="53"/>
    </location>
</feature>
<evidence type="ECO:0000313" key="13">
    <source>
        <dbReference type="WBParaSite" id="HCON_00164110-00001"/>
    </source>
</evidence>
<feature type="transmembrane region" description="Helical" evidence="10">
    <location>
        <begin position="191"/>
        <end position="215"/>
    </location>
</feature>
<keyword evidence="8 9" id="KW-0807">Transducer</keyword>
<dbReference type="OrthoDB" id="9046662at2759"/>
<evidence type="ECO:0000259" key="11">
    <source>
        <dbReference type="PROSITE" id="PS50262"/>
    </source>
</evidence>
<evidence type="ECO:0000256" key="7">
    <source>
        <dbReference type="ARBA" id="ARBA00023170"/>
    </source>
</evidence>
<proteinExistence type="inferred from homology"/>
<accession>A0A7I4Z2N5</accession>
<protein>
    <submittedName>
        <fullName evidence="13">G_PROTEIN_RECEP_F1_2 domain-containing protein</fullName>
    </submittedName>
</protein>
<keyword evidence="4 10" id="KW-1133">Transmembrane helix</keyword>
<dbReference type="GO" id="GO:0005886">
    <property type="term" value="C:plasma membrane"/>
    <property type="evidence" value="ECO:0007669"/>
    <property type="project" value="TreeGrafter"/>
</dbReference>
<dbReference type="GO" id="GO:0004983">
    <property type="term" value="F:neuropeptide Y receptor activity"/>
    <property type="evidence" value="ECO:0007669"/>
    <property type="project" value="InterPro"/>
</dbReference>
<dbReference type="WBParaSite" id="HCON_00164110-00001">
    <property type="protein sequence ID" value="HCON_00164110-00001"/>
    <property type="gene ID" value="HCON_00164110"/>
</dbReference>
<dbReference type="PANTHER" id="PTHR24235:SF18">
    <property type="entry name" value="G-PROTEIN COUPLED RECEPTORS FAMILY 1 PROFILE DOMAIN-CONTAINING PROTEIN"/>
    <property type="match status" value="1"/>
</dbReference>
<dbReference type="Proteomes" id="UP000025227">
    <property type="component" value="Unplaced"/>
</dbReference>
<dbReference type="CDD" id="cd15203">
    <property type="entry name" value="7tmA_NPYR-like"/>
    <property type="match status" value="1"/>
</dbReference>
<evidence type="ECO:0000256" key="3">
    <source>
        <dbReference type="ARBA" id="ARBA00022692"/>
    </source>
</evidence>
<feature type="transmembrane region" description="Helical" evidence="10">
    <location>
        <begin position="65"/>
        <end position="84"/>
    </location>
</feature>
<dbReference type="OMA" id="VCCTSAT"/>
<name>A0A7I4Z2N5_HAECO</name>
<evidence type="ECO:0000256" key="2">
    <source>
        <dbReference type="ARBA" id="ARBA00010663"/>
    </source>
</evidence>
<evidence type="ECO:0000313" key="12">
    <source>
        <dbReference type="Proteomes" id="UP000025227"/>
    </source>
</evidence>
<keyword evidence="5 9" id="KW-0297">G-protein coupled receptor</keyword>
<evidence type="ECO:0000256" key="10">
    <source>
        <dbReference type="SAM" id="Phobius"/>
    </source>
</evidence>
<keyword evidence="6 10" id="KW-0472">Membrane</keyword>
<feature type="transmembrane region" description="Helical" evidence="10">
    <location>
        <begin position="104"/>
        <end position="129"/>
    </location>
</feature>
<feature type="transmembrane region" description="Helical" evidence="10">
    <location>
        <begin position="293"/>
        <end position="317"/>
    </location>
</feature>
<comment type="similarity">
    <text evidence="2 9">Belongs to the G-protein coupled receptor 1 family.</text>
</comment>
<dbReference type="InterPro" id="IPR017452">
    <property type="entry name" value="GPCR_Rhodpsn_7TM"/>
</dbReference>
<keyword evidence="3 9" id="KW-0812">Transmembrane</keyword>
<comment type="subcellular location">
    <subcellularLocation>
        <location evidence="1">Membrane</location>
        <topology evidence="1">Multi-pass membrane protein</topology>
    </subcellularLocation>
</comment>
<dbReference type="PRINTS" id="PR00237">
    <property type="entry name" value="GPCRRHODOPSN"/>
</dbReference>
<dbReference type="GO" id="GO:0043005">
    <property type="term" value="C:neuron projection"/>
    <property type="evidence" value="ECO:0007669"/>
    <property type="project" value="TreeGrafter"/>
</dbReference>
<evidence type="ECO:0000256" key="4">
    <source>
        <dbReference type="ARBA" id="ARBA00022989"/>
    </source>
</evidence>
<feature type="transmembrane region" description="Helical" evidence="10">
    <location>
        <begin position="255"/>
        <end position="273"/>
    </location>
</feature>
<dbReference type="SMART" id="SM01381">
    <property type="entry name" value="7TM_GPCR_Srsx"/>
    <property type="match status" value="1"/>
</dbReference>
<dbReference type="InterPro" id="IPR000276">
    <property type="entry name" value="GPCR_Rhodpsn"/>
</dbReference>
<evidence type="ECO:0000256" key="5">
    <source>
        <dbReference type="ARBA" id="ARBA00023040"/>
    </source>
</evidence>
<evidence type="ECO:0000256" key="8">
    <source>
        <dbReference type="ARBA" id="ARBA00023224"/>
    </source>
</evidence>
<evidence type="ECO:0000256" key="9">
    <source>
        <dbReference type="RuleBase" id="RU000688"/>
    </source>
</evidence>
<dbReference type="PRINTS" id="PR01012">
    <property type="entry name" value="NRPEPTIDEYR"/>
</dbReference>
<sequence length="374" mass="42421">MSNNTGCLNLNDELWEYRRDYTTRVSTMVIFAILYSVIILCGFIGNVCVIVAITRNKVLQTVPNLFILSLSFSDIAVCSISATITPITAFKKEWIFGEILCRVAPFIAGISLCFSTFTLTAISIDRYLLIRFPMKKPLTHFHAVLVIGLTCVLAACISSPIIFRQKLGSFENFCGQYCTEDWSDNESQRKVYGAALLCVQLVVPLTIIVVSYTAISLRIGQSVILRNTKRDSSSNWNVQLTDQQRMALKRKQRTNRMLIAMVVAFSASWMWSVTFNVLRDYDYLPQMIKDQEYLFGIATHCIAMTSTVWNPLLYAMLNLQLRAAFIELLPQVIRIRLRLRNDHSIRLINGSHHSIAAIPTLKYGSSDIQQQTDL</sequence>
<keyword evidence="7 9" id="KW-0675">Receptor</keyword>
<keyword evidence="12" id="KW-1185">Reference proteome</keyword>
<dbReference type="Pfam" id="PF00001">
    <property type="entry name" value="7tm_1"/>
    <property type="match status" value="1"/>
</dbReference>
<dbReference type="GO" id="GO:0042923">
    <property type="term" value="F:neuropeptide binding"/>
    <property type="evidence" value="ECO:0007669"/>
    <property type="project" value="TreeGrafter"/>
</dbReference>
<dbReference type="Gene3D" id="1.20.1070.10">
    <property type="entry name" value="Rhodopsin 7-helix transmembrane proteins"/>
    <property type="match status" value="1"/>
</dbReference>
<evidence type="ECO:0000256" key="1">
    <source>
        <dbReference type="ARBA" id="ARBA00004141"/>
    </source>
</evidence>
<evidence type="ECO:0000256" key="6">
    <source>
        <dbReference type="ARBA" id="ARBA00023136"/>
    </source>
</evidence>
<dbReference type="AlphaFoldDB" id="A0A7I4Z2N5"/>
<organism evidence="12 13">
    <name type="scientific">Haemonchus contortus</name>
    <name type="common">Barber pole worm</name>
    <dbReference type="NCBI Taxonomy" id="6289"/>
    <lineage>
        <taxon>Eukaryota</taxon>
        <taxon>Metazoa</taxon>
        <taxon>Ecdysozoa</taxon>
        <taxon>Nematoda</taxon>
        <taxon>Chromadorea</taxon>
        <taxon>Rhabditida</taxon>
        <taxon>Rhabditina</taxon>
        <taxon>Rhabditomorpha</taxon>
        <taxon>Strongyloidea</taxon>
        <taxon>Trichostrongylidae</taxon>
        <taxon>Haemonchus</taxon>
    </lineage>
</organism>
<dbReference type="PROSITE" id="PS00237">
    <property type="entry name" value="G_PROTEIN_RECEP_F1_1"/>
    <property type="match status" value="1"/>
</dbReference>